<dbReference type="Gene3D" id="3.60.10.10">
    <property type="entry name" value="Endonuclease/exonuclease/phosphatase"/>
    <property type="match status" value="1"/>
</dbReference>
<proteinExistence type="predicted"/>
<dbReference type="OrthoDB" id="8057532at2759"/>
<dbReference type="AlphaFoldDB" id="A0A183GVU3"/>
<evidence type="ECO:0000313" key="1">
    <source>
        <dbReference type="EMBL" id="VDP59537.1"/>
    </source>
</evidence>
<accession>A0A183GVU3</accession>
<dbReference type="InterPro" id="IPR027124">
    <property type="entry name" value="Swc5/CFDP1/2"/>
</dbReference>
<reference evidence="1 2" key="1">
    <citation type="submission" date="2018-11" db="EMBL/GenBank/DDBJ databases">
        <authorList>
            <consortium name="Pathogen Informatics"/>
        </authorList>
    </citation>
    <scope>NUCLEOTIDE SEQUENCE [LARGE SCALE GENOMIC DNA]</scope>
</reference>
<gene>
    <name evidence="1" type="ORF">HPBE_LOCUS26812</name>
</gene>
<protein>
    <submittedName>
        <fullName evidence="3">Endo/exonuclease/phosphatase domain-containing protein</fullName>
    </submittedName>
</protein>
<name>A0A183GVU3_HELPZ</name>
<sequence>MFFSPAKVLSILLDEFGVPYGNDAPTREEKIARRRRGGPAGKSRDVGRGFKAVLCGSPRTTSVLIVAIEGRRCYFFSVYAQQTGCSEQTKDEFWSLLDEQTAEVSSKDVIFVAGDLNGHVGATKDGYSCHGGFGYGSRNADVSVYLSVQTHMTSPSGDAKTQIDHVLVRRRDQGLVTDAKTVPYESVATQHRPLIYSLKITPSRCKHAERWDR</sequence>
<keyword evidence="2" id="KW-1185">Reference proteome</keyword>
<dbReference type="EMBL" id="UZAH01040955">
    <property type="protein sequence ID" value="VDP59537.1"/>
    <property type="molecule type" value="Genomic_DNA"/>
</dbReference>
<dbReference type="PANTHER" id="PTHR23227:SF83">
    <property type="entry name" value="ENDONUCLEASE_EXONUCLEASE_PHOSPHATASE DOMAIN-CONTAINING PROTEIN"/>
    <property type="match status" value="1"/>
</dbReference>
<reference evidence="3" key="2">
    <citation type="submission" date="2019-09" db="UniProtKB">
        <authorList>
            <consortium name="WormBaseParasite"/>
        </authorList>
    </citation>
    <scope>IDENTIFICATION</scope>
</reference>
<organism evidence="2 3">
    <name type="scientific">Heligmosomoides polygyrus</name>
    <name type="common">Parasitic roundworm</name>
    <dbReference type="NCBI Taxonomy" id="6339"/>
    <lineage>
        <taxon>Eukaryota</taxon>
        <taxon>Metazoa</taxon>
        <taxon>Ecdysozoa</taxon>
        <taxon>Nematoda</taxon>
        <taxon>Chromadorea</taxon>
        <taxon>Rhabditida</taxon>
        <taxon>Rhabditina</taxon>
        <taxon>Rhabditomorpha</taxon>
        <taxon>Strongyloidea</taxon>
        <taxon>Heligmosomidae</taxon>
        <taxon>Heligmosomoides</taxon>
    </lineage>
</organism>
<dbReference type="Proteomes" id="UP000050761">
    <property type="component" value="Unassembled WGS sequence"/>
</dbReference>
<dbReference type="PANTHER" id="PTHR23227">
    <property type="entry name" value="BUCENTAUR RELATED"/>
    <property type="match status" value="1"/>
</dbReference>
<dbReference type="InterPro" id="IPR036691">
    <property type="entry name" value="Endo/exonu/phosph_ase_sf"/>
</dbReference>
<accession>A0A3P8E647</accession>
<dbReference type="SUPFAM" id="SSF56219">
    <property type="entry name" value="DNase I-like"/>
    <property type="match status" value="1"/>
</dbReference>
<evidence type="ECO:0000313" key="3">
    <source>
        <dbReference type="WBParaSite" id="HPBE_0002681301-mRNA-1"/>
    </source>
</evidence>
<dbReference type="WBParaSite" id="HPBE_0002681301-mRNA-1">
    <property type="protein sequence ID" value="HPBE_0002681301-mRNA-1"/>
    <property type="gene ID" value="HPBE_0002681301"/>
</dbReference>
<evidence type="ECO:0000313" key="2">
    <source>
        <dbReference type="Proteomes" id="UP000050761"/>
    </source>
</evidence>